<dbReference type="GO" id="GO:0016853">
    <property type="term" value="F:isomerase activity"/>
    <property type="evidence" value="ECO:0007669"/>
    <property type="project" value="UniProtKB-KW"/>
</dbReference>
<dbReference type="Gene3D" id="3.40.50.12500">
    <property type="match status" value="1"/>
</dbReference>
<reference evidence="1 2" key="1">
    <citation type="submission" date="2016-10" db="EMBL/GenBank/DDBJ databases">
        <authorList>
            <person name="de Groot N.N."/>
        </authorList>
    </citation>
    <scope>NUCLEOTIDE SEQUENCE [LARGE SCALE GENOMIC DNA]</scope>
    <source>
        <strain evidence="1 2">DSM 29433</strain>
    </source>
</reference>
<dbReference type="OrthoDB" id="9816064at2"/>
<dbReference type="STRING" id="1123755.SAMN05444714_0206"/>
<gene>
    <name evidence="1" type="ORF">SAMN05444714_0206</name>
</gene>
<dbReference type="InterPro" id="IPR053714">
    <property type="entry name" value="Iso_Racemase_Enz_sf"/>
</dbReference>
<organism evidence="1 2">
    <name type="scientific">Yoonia litorea</name>
    <dbReference type="NCBI Taxonomy" id="1123755"/>
    <lineage>
        <taxon>Bacteria</taxon>
        <taxon>Pseudomonadati</taxon>
        <taxon>Pseudomonadota</taxon>
        <taxon>Alphaproteobacteria</taxon>
        <taxon>Rhodobacterales</taxon>
        <taxon>Paracoccaceae</taxon>
        <taxon>Yoonia</taxon>
    </lineage>
</organism>
<sequence>MTILPYDLIPDEDLPTPIGMIVLQADETLEPEFHRSFVGTNAALYVSRIPSSPEVTADTLSMMESQIAASADLLPKSLEYAVVGYGCTSASAIIGSDAVAALVRQTCNAADVTDPLRAAIAFAQEHNLSRLALLSPYIAEVNLPLRKAFADAGLSLDGFGTFGEAEEAKVARISERSIIDAAVKLGLAPQVEGIFLSCTNLKTRTAIPQIAARTGKPVFSSNSALSWHMKKCAKL</sequence>
<keyword evidence="1" id="KW-0413">Isomerase</keyword>
<dbReference type="Proteomes" id="UP000198926">
    <property type="component" value="Unassembled WGS sequence"/>
</dbReference>
<protein>
    <submittedName>
        <fullName evidence="1">Maleate isomerase</fullName>
    </submittedName>
</protein>
<dbReference type="PANTHER" id="PTHR40267">
    <property type="entry name" value="BLR3294 PROTEIN"/>
    <property type="match status" value="1"/>
</dbReference>
<accession>A0A1I6L5H6</accession>
<dbReference type="EMBL" id="FOZM01000001">
    <property type="protein sequence ID" value="SFR98657.1"/>
    <property type="molecule type" value="Genomic_DNA"/>
</dbReference>
<dbReference type="RefSeq" id="WP_090202861.1">
    <property type="nucleotide sequence ID" value="NZ_FOZM01000001.1"/>
</dbReference>
<dbReference type="InterPro" id="IPR026286">
    <property type="entry name" value="MaiA/AMDase"/>
</dbReference>
<proteinExistence type="predicted"/>
<dbReference type="PIRSF" id="PIRSF015736">
    <property type="entry name" value="MI"/>
    <property type="match status" value="1"/>
</dbReference>
<dbReference type="PANTHER" id="PTHR40267:SF1">
    <property type="entry name" value="BLR3294 PROTEIN"/>
    <property type="match status" value="1"/>
</dbReference>
<evidence type="ECO:0000313" key="1">
    <source>
        <dbReference type="EMBL" id="SFR98657.1"/>
    </source>
</evidence>
<dbReference type="AlphaFoldDB" id="A0A1I6L5H6"/>
<keyword evidence="2" id="KW-1185">Reference proteome</keyword>
<name>A0A1I6L5H6_9RHOB</name>
<evidence type="ECO:0000313" key="2">
    <source>
        <dbReference type="Proteomes" id="UP000198926"/>
    </source>
</evidence>
<dbReference type="Pfam" id="PF17645">
    <property type="entry name" value="Amdase"/>
    <property type="match status" value="1"/>
</dbReference>